<feature type="domain" description="GH18" evidence="2">
    <location>
        <begin position="10"/>
        <end position="351"/>
    </location>
</feature>
<dbReference type="PANTHER" id="PTHR46066">
    <property type="entry name" value="CHITINASE DOMAIN-CONTAINING PROTEIN 1 FAMILY MEMBER"/>
    <property type="match status" value="1"/>
</dbReference>
<dbReference type="Gene3D" id="3.10.50.10">
    <property type="match status" value="1"/>
</dbReference>
<evidence type="ECO:0000256" key="1">
    <source>
        <dbReference type="SAM" id="SignalP"/>
    </source>
</evidence>
<feature type="signal peptide" evidence="1">
    <location>
        <begin position="1"/>
        <end position="18"/>
    </location>
</feature>
<protein>
    <submittedName>
        <fullName evidence="3">Spore germination protein YaaH</fullName>
    </submittedName>
</protein>
<dbReference type="SUPFAM" id="SSF51445">
    <property type="entry name" value="(Trans)glycosidases"/>
    <property type="match status" value="1"/>
</dbReference>
<dbReference type="Proteomes" id="UP000189981">
    <property type="component" value="Unassembled WGS sequence"/>
</dbReference>
<sequence length="351" mass="40035">MLKRFTLLIVLLITYAGANSQTRSENLFYMVNTPESFESFRANVSQISIVCPQTFLVSKEGTLSGTVDQRVLALAKANNVKVMPLIVNSGFDQKLLHDIVTNPVARKRSIEMMLEYAKKYDLDGWQFDLEGLSIRDMADFTLYFKETAEALHKNKLQLSAALVHATENVGGSSAYHLFLYENWRAGYDFKALAEIGDFISIMTYDQHTRRTPPGPVASPEWMEKVIKHLLAQGVKPEKLSMGIPNYSVHWFTDFTAERGGFANGRSAKYPMVQQLLGQNNAKKMWHEKGQVNWATWDNEGVYEYLFIEDAQSLKPKLDLLKKYKLRGISVWVLGGEDPEWFTVLKKETVRK</sequence>
<reference evidence="4" key="1">
    <citation type="submission" date="2017-02" db="EMBL/GenBank/DDBJ databases">
        <authorList>
            <person name="Varghese N."/>
            <person name="Submissions S."/>
        </authorList>
    </citation>
    <scope>NUCLEOTIDE SEQUENCE [LARGE SCALE GENOMIC DNA]</scope>
    <source>
        <strain evidence="4">DSM 22385</strain>
    </source>
</reference>
<dbReference type="InterPro" id="IPR001223">
    <property type="entry name" value="Glyco_hydro18_cat"/>
</dbReference>
<gene>
    <name evidence="3" type="ORF">SAMN05661099_0041</name>
</gene>
<dbReference type="Gene3D" id="3.20.20.80">
    <property type="entry name" value="Glycosidases"/>
    <property type="match status" value="1"/>
</dbReference>
<keyword evidence="1" id="KW-0732">Signal</keyword>
<proteinExistence type="predicted"/>
<name>A0A1T4ZXJ1_9SPHI</name>
<feature type="chain" id="PRO_5012007151" evidence="1">
    <location>
        <begin position="19"/>
        <end position="351"/>
    </location>
</feature>
<dbReference type="AlphaFoldDB" id="A0A1T4ZXJ1"/>
<dbReference type="RefSeq" id="WP_079700559.1">
    <property type="nucleotide sequence ID" value="NZ_FUYR01000001.1"/>
</dbReference>
<dbReference type="Pfam" id="PF00704">
    <property type="entry name" value="Glyco_hydro_18"/>
    <property type="match status" value="1"/>
</dbReference>
<dbReference type="EMBL" id="FUYR01000001">
    <property type="protein sequence ID" value="SKB27247.1"/>
    <property type="molecule type" value="Genomic_DNA"/>
</dbReference>
<evidence type="ECO:0000259" key="2">
    <source>
        <dbReference type="PROSITE" id="PS51910"/>
    </source>
</evidence>
<keyword evidence="4" id="KW-1185">Reference proteome</keyword>
<dbReference type="GO" id="GO:0005975">
    <property type="term" value="P:carbohydrate metabolic process"/>
    <property type="evidence" value="ECO:0007669"/>
    <property type="project" value="InterPro"/>
</dbReference>
<dbReference type="OrthoDB" id="9766299at2"/>
<dbReference type="InterPro" id="IPR017853">
    <property type="entry name" value="GH"/>
</dbReference>
<evidence type="ECO:0000313" key="3">
    <source>
        <dbReference type="EMBL" id="SKB27247.1"/>
    </source>
</evidence>
<dbReference type="GO" id="GO:0008061">
    <property type="term" value="F:chitin binding"/>
    <property type="evidence" value="ECO:0007669"/>
    <property type="project" value="InterPro"/>
</dbReference>
<dbReference type="InterPro" id="IPR029070">
    <property type="entry name" value="Chitinase_insertion_sf"/>
</dbReference>
<evidence type="ECO:0000313" key="4">
    <source>
        <dbReference type="Proteomes" id="UP000189981"/>
    </source>
</evidence>
<organism evidence="3 4">
    <name type="scientific">Daejeonella lutea</name>
    <dbReference type="NCBI Taxonomy" id="572036"/>
    <lineage>
        <taxon>Bacteria</taxon>
        <taxon>Pseudomonadati</taxon>
        <taxon>Bacteroidota</taxon>
        <taxon>Sphingobacteriia</taxon>
        <taxon>Sphingobacteriales</taxon>
        <taxon>Sphingobacteriaceae</taxon>
        <taxon>Daejeonella</taxon>
    </lineage>
</organism>
<dbReference type="SMART" id="SM00636">
    <property type="entry name" value="Glyco_18"/>
    <property type="match status" value="1"/>
</dbReference>
<dbReference type="STRING" id="572036.SAMN05661099_0041"/>
<dbReference type="InterPro" id="IPR011583">
    <property type="entry name" value="Chitinase_II/V-like_cat"/>
</dbReference>
<accession>A0A1T4ZXJ1</accession>
<dbReference type="PANTHER" id="PTHR46066:SF2">
    <property type="entry name" value="CHITINASE DOMAIN-CONTAINING PROTEIN 1"/>
    <property type="match status" value="1"/>
</dbReference>
<dbReference type="PROSITE" id="PS51910">
    <property type="entry name" value="GH18_2"/>
    <property type="match status" value="1"/>
</dbReference>